<evidence type="ECO:0000256" key="6">
    <source>
        <dbReference type="ARBA" id="ARBA00038999"/>
    </source>
</evidence>
<evidence type="ECO:0000256" key="4">
    <source>
        <dbReference type="ARBA" id="ARBA00022840"/>
    </source>
</evidence>
<evidence type="ECO:0000256" key="7">
    <source>
        <dbReference type="ARBA" id="ARBA00049014"/>
    </source>
</evidence>
<dbReference type="PROSITE" id="PS50011">
    <property type="entry name" value="PROTEIN_KINASE_DOM"/>
    <property type="match status" value="1"/>
</dbReference>
<evidence type="ECO:0000256" key="9">
    <source>
        <dbReference type="ARBA" id="ARBA00051693"/>
    </source>
</evidence>
<dbReference type="SUPFAM" id="SSF56112">
    <property type="entry name" value="Protein kinase-like (PK-like)"/>
    <property type="match status" value="1"/>
</dbReference>
<gene>
    <name evidence="11" type="ORF">VSP0166_LOCUS13206</name>
</gene>
<evidence type="ECO:0000256" key="2">
    <source>
        <dbReference type="ARBA" id="ARBA00022741"/>
    </source>
</evidence>
<evidence type="ECO:0000256" key="3">
    <source>
        <dbReference type="ARBA" id="ARBA00022777"/>
    </source>
</evidence>
<comment type="catalytic activity">
    <reaction evidence="7">
        <text>L-seryl-[protein] + ATP = O-phospho-L-seryl-[protein] + ADP + H(+)</text>
        <dbReference type="Rhea" id="RHEA:17989"/>
        <dbReference type="Rhea" id="RHEA-COMP:9863"/>
        <dbReference type="Rhea" id="RHEA-COMP:11604"/>
        <dbReference type="ChEBI" id="CHEBI:15378"/>
        <dbReference type="ChEBI" id="CHEBI:29999"/>
        <dbReference type="ChEBI" id="CHEBI:30616"/>
        <dbReference type="ChEBI" id="CHEBI:83421"/>
        <dbReference type="ChEBI" id="CHEBI:456216"/>
        <dbReference type="EC" id="2.7.12.2"/>
    </reaction>
</comment>
<dbReference type="Gene3D" id="1.10.510.10">
    <property type="entry name" value="Transferase(Phosphotransferase) domain 1"/>
    <property type="match status" value="1"/>
</dbReference>
<evidence type="ECO:0000313" key="11">
    <source>
        <dbReference type="EMBL" id="CAE2231060.1"/>
    </source>
</evidence>
<organism evidence="11">
    <name type="scientific">Vannella robusta</name>
    <dbReference type="NCBI Taxonomy" id="1487602"/>
    <lineage>
        <taxon>Eukaryota</taxon>
        <taxon>Amoebozoa</taxon>
        <taxon>Discosea</taxon>
        <taxon>Flabellinia</taxon>
        <taxon>Vannellidae</taxon>
        <taxon>Vannella</taxon>
    </lineage>
</organism>
<comment type="catalytic activity">
    <reaction evidence="8">
        <text>L-threonyl-[protein] + ATP = O-phospho-L-threonyl-[protein] + ADP + H(+)</text>
        <dbReference type="Rhea" id="RHEA:46608"/>
        <dbReference type="Rhea" id="RHEA-COMP:11060"/>
        <dbReference type="Rhea" id="RHEA-COMP:11605"/>
        <dbReference type="ChEBI" id="CHEBI:15378"/>
        <dbReference type="ChEBI" id="CHEBI:30013"/>
        <dbReference type="ChEBI" id="CHEBI:30616"/>
        <dbReference type="ChEBI" id="CHEBI:61977"/>
        <dbReference type="ChEBI" id="CHEBI:456216"/>
        <dbReference type="EC" id="2.7.12.2"/>
    </reaction>
</comment>
<dbReference type="AlphaFoldDB" id="A0A7S4IJF5"/>
<dbReference type="GO" id="GO:0004708">
    <property type="term" value="F:MAP kinase kinase activity"/>
    <property type="evidence" value="ECO:0007669"/>
    <property type="project" value="UniProtKB-EC"/>
</dbReference>
<evidence type="ECO:0000259" key="10">
    <source>
        <dbReference type="PROSITE" id="PS50011"/>
    </source>
</evidence>
<evidence type="ECO:0000256" key="5">
    <source>
        <dbReference type="ARBA" id="ARBA00038035"/>
    </source>
</evidence>
<keyword evidence="1" id="KW-0808">Transferase</keyword>
<sequence length="266" mass="29988">MDSARQSTQRLQQLRLISKLQSGVSGTIFEAEHIPTNSLVAVKRILLDSPSTAARFLAECKHSSGFSTHPNVVDTYYSFTHEAYGYIVMELLPNDLLEQFDDFRNEENLRTVFQQVCKAVASLHNNNIAHLDIKPENILINDDGDAKLCDFGAAHGFLEHLDCPVGTEFYRAPETRATSDYDKASADIWSLGVLLFTLLTGEFPYPGTTEAELLESVRKNQLCMTALKKRKHSKTAAALVQQMLQNDPTQRPTIFQVLRHPFCFFF</sequence>
<protein>
    <recommendedName>
        <fullName evidence="6">mitogen-activated protein kinase kinase</fullName>
        <ecNumber evidence="6">2.7.12.2</ecNumber>
    </recommendedName>
</protein>
<dbReference type="InterPro" id="IPR000719">
    <property type="entry name" value="Prot_kinase_dom"/>
</dbReference>
<proteinExistence type="inferred from homology"/>
<dbReference type="InterPro" id="IPR011009">
    <property type="entry name" value="Kinase-like_dom_sf"/>
</dbReference>
<feature type="domain" description="Protein kinase" evidence="10">
    <location>
        <begin position="14"/>
        <end position="263"/>
    </location>
</feature>
<dbReference type="EC" id="2.7.12.2" evidence="6"/>
<dbReference type="SMART" id="SM00220">
    <property type="entry name" value="S_TKc"/>
    <property type="match status" value="1"/>
</dbReference>
<name>A0A7S4IJF5_9EUKA</name>
<dbReference type="GO" id="GO:0005524">
    <property type="term" value="F:ATP binding"/>
    <property type="evidence" value="ECO:0007669"/>
    <property type="project" value="UniProtKB-KW"/>
</dbReference>
<keyword evidence="2" id="KW-0547">Nucleotide-binding</keyword>
<dbReference type="Pfam" id="PF00069">
    <property type="entry name" value="Pkinase"/>
    <property type="match status" value="1"/>
</dbReference>
<evidence type="ECO:0000256" key="1">
    <source>
        <dbReference type="ARBA" id="ARBA00022679"/>
    </source>
</evidence>
<dbReference type="PROSITE" id="PS00108">
    <property type="entry name" value="PROTEIN_KINASE_ST"/>
    <property type="match status" value="1"/>
</dbReference>
<keyword evidence="4" id="KW-0067">ATP-binding</keyword>
<accession>A0A7S4IJF5</accession>
<dbReference type="PANTHER" id="PTHR48013:SF9">
    <property type="entry name" value="DUAL SPECIFICITY MITOGEN-ACTIVATED PROTEIN KINASE KINASE 5"/>
    <property type="match status" value="1"/>
</dbReference>
<reference evidence="11" key="1">
    <citation type="submission" date="2021-01" db="EMBL/GenBank/DDBJ databases">
        <authorList>
            <person name="Corre E."/>
            <person name="Pelletier E."/>
            <person name="Niang G."/>
            <person name="Scheremetjew M."/>
            <person name="Finn R."/>
            <person name="Kale V."/>
            <person name="Holt S."/>
            <person name="Cochrane G."/>
            <person name="Meng A."/>
            <person name="Brown T."/>
            <person name="Cohen L."/>
        </authorList>
    </citation>
    <scope>NUCLEOTIDE SEQUENCE</scope>
    <source>
        <strain evidence="11">DIVA3 518/3/11/1/6</strain>
    </source>
</reference>
<dbReference type="InterPro" id="IPR008271">
    <property type="entry name" value="Ser/Thr_kinase_AS"/>
</dbReference>
<comment type="similarity">
    <text evidence="5">Belongs to the protein kinase superfamily. STE Ser/Thr protein kinase family. MAP kinase kinase subfamily.</text>
</comment>
<evidence type="ECO:0000256" key="8">
    <source>
        <dbReference type="ARBA" id="ARBA00049299"/>
    </source>
</evidence>
<dbReference type="EMBL" id="HBKP01018619">
    <property type="protein sequence ID" value="CAE2231060.1"/>
    <property type="molecule type" value="Transcribed_RNA"/>
</dbReference>
<dbReference type="PANTHER" id="PTHR48013">
    <property type="entry name" value="DUAL SPECIFICITY MITOGEN-ACTIVATED PROTEIN KINASE KINASE 5-RELATED"/>
    <property type="match status" value="1"/>
</dbReference>
<comment type="catalytic activity">
    <reaction evidence="9">
        <text>L-tyrosyl-[protein] + ATP = O-phospho-L-tyrosyl-[protein] + ADP + H(+)</text>
        <dbReference type="Rhea" id="RHEA:10596"/>
        <dbReference type="Rhea" id="RHEA-COMP:10136"/>
        <dbReference type="Rhea" id="RHEA-COMP:20101"/>
        <dbReference type="ChEBI" id="CHEBI:15378"/>
        <dbReference type="ChEBI" id="CHEBI:30616"/>
        <dbReference type="ChEBI" id="CHEBI:46858"/>
        <dbReference type="ChEBI" id="CHEBI:61978"/>
        <dbReference type="ChEBI" id="CHEBI:456216"/>
        <dbReference type="EC" id="2.7.12.2"/>
    </reaction>
</comment>
<dbReference type="PIRSF" id="PIRSF000654">
    <property type="entry name" value="Integrin-linked_kinase"/>
    <property type="match status" value="1"/>
</dbReference>
<keyword evidence="3" id="KW-0418">Kinase</keyword>